<name>A0ABP5N014_9MICO</name>
<comment type="caution">
    <text evidence="4">The sequence shown here is derived from an EMBL/GenBank/DDBJ whole genome shotgun (WGS) entry which is preliminary data.</text>
</comment>
<evidence type="ECO:0000256" key="1">
    <source>
        <dbReference type="SAM" id="MobiDB-lite"/>
    </source>
</evidence>
<evidence type="ECO:0000259" key="3">
    <source>
        <dbReference type="Pfam" id="PF01841"/>
    </source>
</evidence>
<proteinExistence type="predicted"/>
<dbReference type="SUPFAM" id="SSF54001">
    <property type="entry name" value="Cysteine proteinases"/>
    <property type="match status" value="1"/>
</dbReference>
<evidence type="ECO:0000313" key="5">
    <source>
        <dbReference type="Proteomes" id="UP001501084"/>
    </source>
</evidence>
<keyword evidence="2" id="KW-0812">Transmembrane</keyword>
<keyword evidence="2" id="KW-1133">Transmembrane helix</keyword>
<organism evidence="4 5">
    <name type="scientific">Leucobacter alluvii</name>
    <dbReference type="NCBI Taxonomy" id="340321"/>
    <lineage>
        <taxon>Bacteria</taxon>
        <taxon>Bacillati</taxon>
        <taxon>Actinomycetota</taxon>
        <taxon>Actinomycetes</taxon>
        <taxon>Micrococcales</taxon>
        <taxon>Microbacteriaceae</taxon>
        <taxon>Leucobacter</taxon>
    </lineage>
</organism>
<dbReference type="InterPro" id="IPR002931">
    <property type="entry name" value="Transglutaminase-like"/>
</dbReference>
<dbReference type="Pfam" id="PF01841">
    <property type="entry name" value="Transglut_core"/>
    <property type="match status" value="1"/>
</dbReference>
<feature type="transmembrane region" description="Helical" evidence="2">
    <location>
        <begin position="228"/>
        <end position="249"/>
    </location>
</feature>
<reference evidence="5" key="1">
    <citation type="journal article" date="2019" name="Int. J. Syst. Evol. Microbiol.">
        <title>The Global Catalogue of Microorganisms (GCM) 10K type strain sequencing project: providing services to taxonomists for standard genome sequencing and annotation.</title>
        <authorList>
            <consortium name="The Broad Institute Genomics Platform"/>
            <consortium name="The Broad Institute Genome Sequencing Center for Infectious Disease"/>
            <person name="Wu L."/>
            <person name="Ma J."/>
        </authorList>
    </citation>
    <scope>NUCLEOTIDE SEQUENCE [LARGE SCALE GENOMIC DNA]</scope>
    <source>
        <strain evidence="5">JCM 14919</strain>
    </source>
</reference>
<dbReference type="InterPro" id="IPR038765">
    <property type="entry name" value="Papain-like_cys_pep_sf"/>
</dbReference>
<feature type="domain" description="Transglutaminase-like" evidence="3">
    <location>
        <begin position="513"/>
        <end position="595"/>
    </location>
</feature>
<feature type="transmembrane region" description="Helical" evidence="2">
    <location>
        <begin position="139"/>
        <end position="159"/>
    </location>
</feature>
<feature type="region of interest" description="Disordered" evidence="1">
    <location>
        <begin position="591"/>
        <end position="643"/>
    </location>
</feature>
<gene>
    <name evidence="4" type="ORF">GCM10009786_25860</name>
</gene>
<accession>A0ABP5N014</accession>
<feature type="transmembrane region" description="Helical" evidence="2">
    <location>
        <begin position="53"/>
        <end position="72"/>
    </location>
</feature>
<keyword evidence="5" id="KW-1185">Reference proteome</keyword>
<feature type="transmembrane region" description="Helical" evidence="2">
    <location>
        <begin position="655"/>
        <end position="678"/>
    </location>
</feature>
<dbReference type="EMBL" id="BAAAOP010000012">
    <property type="protein sequence ID" value="GAA2190073.1"/>
    <property type="molecule type" value="Genomic_DNA"/>
</dbReference>
<evidence type="ECO:0000256" key="2">
    <source>
        <dbReference type="SAM" id="Phobius"/>
    </source>
</evidence>
<feature type="transmembrane region" description="Helical" evidence="2">
    <location>
        <begin position="179"/>
        <end position="199"/>
    </location>
</feature>
<feature type="transmembrane region" description="Helical" evidence="2">
    <location>
        <begin position="28"/>
        <end position="46"/>
    </location>
</feature>
<protein>
    <recommendedName>
        <fullName evidence="3">Transglutaminase-like domain-containing protein</fullName>
    </recommendedName>
</protein>
<feature type="transmembrane region" description="Helical" evidence="2">
    <location>
        <begin position="110"/>
        <end position="132"/>
    </location>
</feature>
<keyword evidence="2" id="KW-0472">Membrane</keyword>
<sequence>MAGAAVLSAVAVIAGALSVMPIYRTPWVWLVGGVAWASAFGIVWLGRRLRWGVGTVAALIGAFVVGVVPLAVPSALGTGPLGLLSGLVDGLATVTLGWKQLLTLTLPVGIYQAVMVPWLLVAMGATAMSAALALRGGRLAPLAAIPTLLPVAFGVTFGSSQVSAPIELGAFTVTAPRELALWAVVCVAGAIWVAWSSGMGRRRALRLGRSAQPAEGAGGVRRNAAVRAISGVLTALVALGIGAAVAPLANADRNVPRDRVDPQLVVREQTSPLAGYRAAKRDEAFAAPMFSVRTEGAAPARLRMAVLDGYDGVDFFVDAGLDGRFTRFPSGEPVDDPVTVSVEIAEGYDGIWLPVAPPLAAPLTFDGPRSGALGDAFYVNRASWAAIAVPGGRGVRAGDGYTGEMSAAADREPSGDPVQDAPLIDLERTPQLAQWLDAQQLPTTMDGLLEAIQRLRDRGYLSHSLTDGAGEREWLETAATEYGTKFVPSAGGHSIARLESLFLQLNEQQRAAGEGADERALVAGIGDDEQFAAAAGLIARAMGFESRVVLGVRLGDDDDAGVPGVPACAEVCTGEHLAAWVEVRGDGGAWAPVDASPQVETPPSTLERGEQLPEFPSVPEERDASQADPPSGTSGDANEPADSTDRNAFAALWPVLRAVGLSLLALVLLALPLLFLPVAKRLRRKRRRAAASPEERALGAWDALIDGLADMGRVAAEPGSRRDVMEQLGVPSGSWLAWTVDRAVYSHEGIEGSDADQLWTLVDEELAARRAELGMWKRLRAEYSLRSLLPSARTRRVARPLRRANAGGR</sequence>
<evidence type="ECO:0000313" key="4">
    <source>
        <dbReference type="EMBL" id="GAA2190073.1"/>
    </source>
</evidence>
<dbReference type="Proteomes" id="UP001501084">
    <property type="component" value="Unassembled WGS sequence"/>
</dbReference>